<dbReference type="GO" id="GO:0003852">
    <property type="term" value="F:2-isopropylmalate synthase activity"/>
    <property type="evidence" value="ECO:0007669"/>
    <property type="project" value="UniProtKB-EC"/>
</dbReference>
<dbReference type="AlphaFoldDB" id="A0A381SC23"/>
<name>A0A381SC23_9ZZZZ</name>
<evidence type="ECO:0000256" key="3">
    <source>
        <dbReference type="ARBA" id="ARBA00022605"/>
    </source>
</evidence>
<dbReference type="GO" id="GO:0009098">
    <property type="term" value="P:L-leucine biosynthetic process"/>
    <property type="evidence" value="ECO:0007669"/>
    <property type="project" value="TreeGrafter"/>
</dbReference>
<dbReference type="InterPro" id="IPR013785">
    <property type="entry name" value="Aldolase_TIM"/>
</dbReference>
<dbReference type="InterPro" id="IPR050073">
    <property type="entry name" value="2-IPM_HCS-like"/>
</dbReference>
<dbReference type="PANTHER" id="PTHR10277">
    <property type="entry name" value="HOMOCITRATE SYNTHASE-RELATED"/>
    <property type="match status" value="1"/>
</dbReference>
<keyword evidence="5" id="KW-0100">Branched-chain amino acid biosynthesis</keyword>
<evidence type="ECO:0000259" key="6">
    <source>
        <dbReference type="PROSITE" id="PS50991"/>
    </source>
</evidence>
<dbReference type="PROSITE" id="PS50991">
    <property type="entry name" value="PYR_CT"/>
    <property type="match status" value="1"/>
</dbReference>
<accession>A0A381SC23</accession>
<dbReference type="SUPFAM" id="SSF51569">
    <property type="entry name" value="Aldolase"/>
    <property type="match status" value="1"/>
</dbReference>
<keyword evidence="3" id="KW-0028">Amino-acid biosynthesis</keyword>
<dbReference type="InterPro" id="IPR002034">
    <property type="entry name" value="AIPM/Hcit_synth_CS"/>
</dbReference>
<evidence type="ECO:0000256" key="1">
    <source>
        <dbReference type="ARBA" id="ARBA00004689"/>
    </source>
</evidence>
<dbReference type="InterPro" id="IPR000891">
    <property type="entry name" value="PYR_CT"/>
</dbReference>
<dbReference type="PROSITE" id="PS00815">
    <property type="entry name" value="AIPM_HOMOCIT_SYNTH_1"/>
    <property type="match status" value="1"/>
</dbReference>
<dbReference type="Pfam" id="PF00682">
    <property type="entry name" value="HMGL-like"/>
    <property type="match status" value="1"/>
</dbReference>
<dbReference type="PANTHER" id="PTHR10277:SF9">
    <property type="entry name" value="2-ISOPROPYLMALATE SYNTHASE 1, CHLOROPLASTIC-RELATED"/>
    <property type="match status" value="1"/>
</dbReference>
<gene>
    <name evidence="7" type="ORF">METZ01_LOCUS54489</name>
</gene>
<evidence type="ECO:0000256" key="5">
    <source>
        <dbReference type="ARBA" id="ARBA00023304"/>
    </source>
</evidence>
<keyword evidence="4" id="KW-0808">Transferase</keyword>
<feature type="domain" description="Pyruvate carboxyltransferase" evidence="6">
    <location>
        <begin position="6"/>
        <end position="148"/>
    </location>
</feature>
<dbReference type="EMBL" id="UINC01002924">
    <property type="protein sequence ID" value="SVA01635.1"/>
    <property type="molecule type" value="Genomic_DNA"/>
</dbReference>
<protein>
    <recommendedName>
        <fullName evidence="2">2-isopropylmalate synthase</fullName>
        <ecNumber evidence="2">2.3.3.13</ecNumber>
    </recommendedName>
</protein>
<proteinExistence type="predicted"/>
<organism evidence="7">
    <name type="scientific">marine metagenome</name>
    <dbReference type="NCBI Taxonomy" id="408172"/>
    <lineage>
        <taxon>unclassified sequences</taxon>
        <taxon>metagenomes</taxon>
        <taxon>ecological metagenomes</taxon>
    </lineage>
</organism>
<comment type="pathway">
    <text evidence="1">Amino-acid biosynthesis; L-leucine biosynthesis; L-leucine from 3-methyl-2-oxobutanoate: step 1/4.</text>
</comment>
<sequence length="148" mass="16380">MSLERLVIFDTTLRDGEQCPGASLNIKEKLEIARKLSALKVDVIEAGFPVASPGDFDSVKEIAREIRGPSIAGLARALEKDIEAAARALEKAESPRIHIFLSTSKTHREHKLQKNKSEIIKMATDAVQFGKKFCDDIEFSPEDASRTE</sequence>
<evidence type="ECO:0000256" key="4">
    <source>
        <dbReference type="ARBA" id="ARBA00022679"/>
    </source>
</evidence>
<feature type="non-terminal residue" evidence="7">
    <location>
        <position position="148"/>
    </location>
</feature>
<dbReference type="EC" id="2.3.3.13" evidence="2"/>
<evidence type="ECO:0000256" key="2">
    <source>
        <dbReference type="ARBA" id="ARBA00012973"/>
    </source>
</evidence>
<evidence type="ECO:0000313" key="7">
    <source>
        <dbReference type="EMBL" id="SVA01635.1"/>
    </source>
</evidence>
<reference evidence="7" key="1">
    <citation type="submission" date="2018-05" db="EMBL/GenBank/DDBJ databases">
        <authorList>
            <person name="Lanie J.A."/>
            <person name="Ng W.-L."/>
            <person name="Kazmierczak K.M."/>
            <person name="Andrzejewski T.M."/>
            <person name="Davidsen T.M."/>
            <person name="Wayne K.J."/>
            <person name="Tettelin H."/>
            <person name="Glass J.I."/>
            <person name="Rusch D."/>
            <person name="Podicherti R."/>
            <person name="Tsui H.-C.T."/>
            <person name="Winkler M.E."/>
        </authorList>
    </citation>
    <scope>NUCLEOTIDE SEQUENCE</scope>
</reference>
<dbReference type="Gene3D" id="3.20.20.70">
    <property type="entry name" value="Aldolase class I"/>
    <property type="match status" value="1"/>
</dbReference>